<dbReference type="PRINTS" id="PR00038">
    <property type="entry name" value="HTHLUXR"/>
</dbReference>
<comment type="caution">
    <text evidence="5">The sequence shown here is derived from an EMBL/GenBank/DDBJ whole genome shotgun (WGS) entry which is preliminary data.</text>
</comment>
<feature type="domain" description="HTH luxR-type" evidence="4">
    <location>
        <begin position="6"/>
        <end position="71"/>
    </location>
</feature>
<reference evidence="5" key="1">
    <citation type="submission" date="2022-07" db="EMBL/GenBank/DDBJ databases">
        <authorList>
            <person name="Xamxidin M."/>
        </authorList>
    </citation>
    <scope>NUCLEOTIDE SEQUENCE</scope>
    <source>
        <strain evidence="5">YS8-69</strain>
    </source>
</reference>
<organism evidence="5 6">
    <name type="scientific">Limnobacter parvus</name>
    <dbReference type="NCBI Taxonomy" id="2939690"/>
    <lineage>
        <taxon>Bacteria</taxon>
        <taxon>Pseudomonadati</taxon>
        <taxon>Pseudomonadota</taxon>
        <taxon>Betaproteobacteria</taxon>
        <taxon>Burkholderiales</taxon>
        <taxon>Burkholderiaceae</taxon>
        <taxon>Limnobacter</taxon>
    </lineage>
</organism>
<dbReference type="Proteomes" id="UP001165267">
    <property type="component" value="Unassembled WGS sequence"/>
</dbReference>
<dbReference type="InterPro" id="IPR036388">
    <property type="entry name" value="WH-like_DNA-bd_sf"/>
</dbReference>
<dbReference type="PANTHER" id="PTHR44688:SF16">
    <property type="entry name" value="DNA-BINDING TRANSCRIPTIONAL ACTIVATOR DEVR_DOSR"/>
    <property type="match status" value="1"/>
</dbReference>
<proteinExistence type="predicted"/>
<evidence type="ECO:0000259" key="4">
    <source>
        <dbReference type="PROSITE" id="PS50043"/>
    </source>
</evidence>
<protein>
    <submittedName>
        <fullName evidence="5">LuxR C-terminal-related transcriptional regulator</fullName>
    </submittedName>
</protein>
<evidence type="ECO:0000313" key="5">
    <source>
        <dbReference type="EMBL" id="MCR2746065.1"/>
    </source>
</evidence>
<dbReference type="CDD" id="cd06170">
    <property type="entry name" value="LuxR_C_like"/>
    <property type="match status" value="1"/>
</dbReference>
<accession>A0ABT1XFK0</accession>
<keyword evidence="6" id="KW-1185">Reference proteome</keyword>
<dbReference type="InterPro" id="IPR016032">
    <property type="entry name" value="Sig_transdc_resp-reg_C-effctor"/>
</dbReference>
<dbReference type="Pfam" id="PF00196">
    <property type="entry name" value="GerE"/>
    <property type="match status" value="1"/>
</dbReference>
<dbReference type="Gene3D" id="1.10.10.10">
    <property type="entry name" value="Winged helix-like DNA-binding domain superfamily/Winged helix DNA-binding domain"/>
    <property type="match status" value="1"/>
</dbReference>
<dbReference type="EMBL" id="JANKHG010000015">
    <property type="protein sequence ID" value="MCR2746065.1"/>
    <property type="molecule type" value="Genomic_DNA"/>
</dbReference>
<keyword evidence="3" id="KW-0804">Transcription</keyword>
<dbReference type="SUPFAM" id="SSF46894">
    <property type="entry name" value="C-terminal effector domain of the bipartite response regulators"/>
    <property type="match status" value="1"/>
</dbReference>
<evidence type="ECO:0000256" key="2">
    <source>
        <dbReference type="ARBA" id="ARBA00023125"/>
    </source>
</evidence>
<dbReference type="PANTHER" id="PTHR44688">
    <property type="entry name" value="DNA-BINDING TRANSCRIPTIONAL ACTIVATOR DEVR_DOSR"/>
    <property type="match status" value="1"/>
</dbReference>
<gene>
    <name evidence="5" type="ORF">NSP04_05345</name>
</gene>
<name>A0ABT1XFK0_9BURK</name>
<keyword evidence="1" id="KW-0805">Transcription regulation</keyword>
<evidence type="ECO:0000313" key="6">
    <source>
        <dbReference type="Proteomes" id="UP001165267"/>
    </source>
</evidence>
<dbReference type="PROSITE" id="PS50043">
    <property type="entry name" value="HTH_LUXR_2"/>
    <property type="match status" value="1"/>
</dbReference>
<evidence type="ECO:0000256" key="1">
    <source>
        <dbReference type="ARBA" id="ARBA00023015"/>
    </source>
</evidence>
<dbReference type="SMART" id="SM00421">
    <property type="entry name" value="HTH_LUXR"/>
    <property type="match status" value="1"/>
</dbReference>
<evidence type="ECO:0000256" key="3">
    <source>
        <dbReference type="ARBA" id="ARBA00023163"/>
    </source>
</evidence>
<keyword evidence="2" id="KW-0238">DNA-binding</keyword>
<dbReference type="InterPro" id="IPR000792">
    <property type="entry name" value="Tscrpt_reg_LuxR_C"/>
</dbReference>
<sequence length="74" mass="8439">MHAFVDQEEGTQLTRRERQVLTLIAQGRPRREIAELLKVSPRTIDAYRARLLQKLNLDSSVQLVKYAISTGMAS</sequence>